<dbReference type="PANTHER" id="PTHR30629:SF2">
    <property type="entry name" value="PROPHAGE INTEGRASE INTS-RELATED"/>
    <property type="match status" value="1"/>
</dbReference>
<sequence length="441" mass="49268">MAHAEKRGKWWRGRYKRPDGSWGSVSQDDDGQRFRTKRAAEQFAEQLEADVRRRTFIDPRSGRSTVADWAAAWIESIEVGPLTLRDYRSRLAASILPRWGATPVGDITPVAYTTWERQLREEGYAENSISGIRSLLRTMLDDAVASKLRVDNPVPSRRKGRRGKYVSKRGEPKRVYPNARQALYVARNALALRGLPMYAMVLTSYYTGLRIGELAGLTRDRLHLDGDDAGPRILLEHQSQYVDGKPALIPAKYGSGRGLIIHRGLADLLRRLLEAQSGEWVFTAPKGGRLLIGGDFYSYTWRPIVDGRAPIPSRRGHGAQPGIRPVLGMAGLDPHGLRHGQKVALDEAGHPRVAVEERMGHTLQGVEGVYSHTTLAMELKIAETLQSLWEDSFRPSLDRGYGPMPTTEEQEKLISQKSPKRPRKVPRQRSASADASQSTKA</sequence>
<comment type="similarity">
    <text evidence="1">Belongs to the 'phage' integrase family.</text>
</comment>
<dbReference type="Gene3D" id="1.10.443.10">
    <property type="entry name" value="Intergrase catalytic core"/>
    <property type="match status" value="1"/>
</dbReference>
<reference evidence="10" key="1">
    <citation type="submission" date="2023-07" db="EMBL/GenBank/DDBJ databases">
        <title>30 novel species of actinomycetes from the DSMZ collection.</title>
        <authorList>
            <person name="Nouioui I."/>
        </authorList>
    </citation>
    <scope>NUCLEOTIDE SEQUENCE [LARGE SCALE GENOMIC DNA]</scope>
    <source>
        <strain evidence="10">DSM 44915</strain>
    </source>
</reference>
<keyword evidence="2" id="KW-0229">DNA integration</keyword>
<evidence type="ECO:0000313" key="9">
    <source>
        <dbReference type="EMBL" id="MDT0270627.1"/>
    </source>
</evidence>
<feature type="domain" description="Core-binding (CB)" evidence="8">
    <location>
        <begin position="64"/>
        <end position="144"/>
    </location>
</feature>
<feature type="region of interest" description="Disordered" evidence="6">
    <location>
        <begin position="396"/>
        <end position="441"/>
    </location>
</feature>
<feature type="compositionally biased region" description="Low complexity" evidence="6">
    <location>
        <begin position="428"/>
        <end position="441"/>
    </location>
</feature>
<comment type="caution">
    <text evidence="9">The sequence shown here is derived from an EMBL/GenBank/DDBJ whole genome shotgun (WGS) entry which is preliminary data.</text>
</comment>
<dbReference type="PROSITE" id="PS51900">
    <property type="entry name" value="CB"/>
    <property type="match status" value="1"/>
</dbReference>
<dbReference type="Gene3D" id="1.10.150.130">
    <property type="match status" value="1"/>
</dbReference>
<dbReference type="InterPro" id="IPR002104">
    <property type="entry name" value="Integrase_catalytic"/>
</dbReference>
<dbReference type="PANTHER" id="PTHR30629">
    <property type="entry name" value="PROPHAGE INTEGRASE"/>
    <property type="match status" value="1"/>
</dbReference>
<dbReference type="SUPFAM" id="SSF56349">
    <property type="entry name" value="DNA breaking-rejoining enzymes"/>
    <property type="match status" value="1"/>
</dbReference>
<dbReference type="InterPro" id="IPR011010">
    <property type="entry name" value="DNA_brk_join_enz"/>
</dbReference>
<evidence type="ECO:0000256" key="4">
    <source>
        <dbReference type="ARBA" id="ARBA00023172"/>
    </source>
</evidence>
<keyword evidence="4" id="KW-0233">DNA recombination</keyword>
<keyword evidence="10" id="KW-1185">Reference proteome</keyword>
<dbReference type="InterPro" id="IPR013762">
    <property type="entry name" value="Integrase-like_cat_sf"/>
</dbReference>
<name>A0ABU2K062_9ACTN</name>
<proteinExistence type="inferred from homology"/>
<feature type="domain" description="Tyr recombinase" evidence="7">
    <location>
        <begin position="170"/>
        <end position="383"/>
    </location>
</feature>
<evidence type="ECO:0000256" key="2">
    <source>
        <dbReference type="ARBA" id="ARBA00022908"/>
    </source>
</evidence>
<evidence type="ECO:0000256" key="3">
    <source>
        <dbReference type="ARBA" id="ARBA00023125"/>
    </source>
</evidence>
<gene>
    <name evidence="9" type="ORF">RM844_30575</name>
</gene>
<accession>A0ABU2K062</accession>
<feature type="region of interest" description="Disordered" evidence="6">
    <location>
        <begin position="1"/>
        <end position="31"/>
    </location>
</feature>
<evidence type="ECO:0000313" key="10">
    <source>
        <dbReference type="Proteomes" id="UP001183410"/>
    </source>
</evidence>
<dbReference type="EMBL" id="JAVREO010000029">
    <property type="protein sequence ID" value="MDT0270627.1"/>
    <property type="molecule type" value="Genomic_DNA"/>
</dbReference>
<dbReference type="InterPro" id="IPR044068">
    <property type="entry name" value="CB"/>
</dbReference>
<feature type="compositionally biased region" description="Basic residues" evidence="6">
    <location>
        <begin position="418"/>
        <end position="427"/>
    </location>
</feature>
<dbReference type="Proteomes" id="UP001183410">
    <property type="component" value="Unassembled WGS sequence"/>
</dbReference>
<evidence type="ECO:0000256" key="5">
    <source>
        <dbReference type="PROSITE-ProRule" id="PRU01248"/>
    </source>
</evidence>
<organism evidence="9 10">
    <name type="scientific">Streptomyces chisholmiae</name>
    <dbReference type="NCBI Taxonomy" id="3075540"/>
    <lineage>
        <taxon>Bacteria</taxon>
        <taxon>Bacillati</taxon>
        <taxon>Actinomycetota</taxon>
        <taxon>Actinomycetes</taxon>
        <taxon>Kitasatosporales</taxon>
        <taxon>Streptomycetaceae</taxon>
        <taxon>Streptomyces</taxon>
    </lineage>
</organism>
<keyword evidence="3 5" id="KW-0238">DNA-binding</keyword>
<evidence type="ECO:0000256" key="6">
    <source>
        <dbReference type="SAM" id="MobiDB-lite"/>
    </source>
</evidence>
<dbReference type="InterPro" id="IPR050808">
    <property type="entry name" value="Phage_Integrase"/>
</dbReference>
<evidence type="ECO:0000256" key="1">
    <source>
        <dbReference type="ARBA" id="ARBA00008857"/>
    </source>
</evidence>
<dbReference type="PROSITE" id="PS51898">
    <property type="entry name" value="TYR_RECOMBINASE"/>
    <property type="match status" value="1"/>
</dbReference>
<dbReference type="InterPro" id="IPR010998">
    <property type="entry name" value="Integrase_recombinase_N"/>
</dbReference>
<protein>
    <submittedName>
        <fullName evidence="9">Tyrosine-type recombinase/integrase</fullName>
    </submittedName>
</protein>
<dbReference type="RefSeq" id="WP_311670692.1">
    <property type="nucleotide sequence ID" value="NZ_JAVREO010000029.1"/>
</dbReference>
<evidence type="ECO:0000259" key="7">
    <source>
        <dbReference type="PROSITE" id="PS51898"/>
    </source>
</evidence>
<evidence type="ECO:0000259" key="8">
    <source>
        <dbReference type="PROSITE" id="PS51900"/>
    </source>
</evidence>